<accession>A0A8S5MEU6</accession>
<reference evidence="1" key="1">
    <citation type="journal article" date="2021" name="Proc. Natl. Acad. Sci. U.S.A.">
        <title>A Catalog of Tens of Thousands of Viruses from Human Metagenomes Reveals Hidden Associations with Chronic Diseases.</title>
        <authorList>
            <person name="Tisza M.J."/>
            <person name="Buck C.B."/>
        </authorList>
    </citation>
    <scope>NUCLEOTIDE SEQUENCE</scope>
    <source>
        <strain evidence="1">CtYh54</strain>
    </source>
</reference>
<protein>
    <submittedName>
        <fullName evidence="1">Uncharacterized protein</fullName>
    </submittedName>
</protein>
<organism evidence="1">
    <name type="scientific">Siphoviridae sp. ctYh54</name>
    <dbReference type="NCBI Taxonomy" id="2826379"/>
    <lineage>
        <taxon>Viruses</taxon>
        <taxon>Duplodnaviria</taxon>
        <taxon>Heunggongvirae</taxon>
        <taxon>Uroviricota</taxon>
        <taxon>Caudoviricetes</taxon>
    </lineage>
</organism>
<proteinExistence type="predicted"/>
<dbReference type="EMBL" id="BK014884">
    <property type="protein sequence ID" value="DAD80467.1"/>
    <property type="molecule type" value="Genomic_DNA"/>
</dbReference>
<sequence length="319" mass="37007">MDDIILEAIKSINANEEIEDMQESTASFPSEDLPLDIWDKTEDSYTLKPELKETILNALSQYPDLDLIDSAQSIRIVGSIGTNLYDEDADIDVHIEPKPEVLEGKSEEELEELQRNVMSWFKEERDEHGWYVNQHPLEVYLNLSPMSDYFSDTVYDLLTDSWIKVPKKYDMNYNPYTEYGDLFTEIDEVLTPTDLLLGKLHRLCKDFQRMTKSSSSSLADDTKEKVKQTILALYNTEEKWYEIRKRNSAELPDQLPEDPNELELSQDWKRDNTIFKLIGSIYGYKSVISKLSNLIDENEELVEDALIQIPTILSEFYGA</sequence>
<evidence type="ECO:0000313" key="1">
    <source>
        <dbReference type="EMBL" id="DAD80467.1"/>
    </source>
</evidence>
<name>A0A8S5MEU6_9CAUD</name>